<feature type="domain" description="Protein kinase" evidence="6">
    <location>
        <begin position="18"/>
        <end position="291"/>
    </location>
</feature>
<protein>
    <recommendedName>
        <fullName evidence="2">histidine kinase</fullName>
        <ecNumber evidence="2">2.7.13.3</ecNumber>
    </recommendedName>
</protein>
<evidence type="ECO:0000256" key="4">
    <source>
        <dbReference type="ARBA" id="ARBA00022777"/>
    </source>
</evidence>
<dbReference type="EMBL" id="QBMP01000027">
    <property type="protein sequence ID" value="PZO58721.1"/>
    <property type="molecule type" value="Genomic_DNA"/>
</dbReference>
<dbReference type="InterPro" id="IPR041664">
    <property type="entry name" value="AAA_16"/>
</dbReference>
<dbReference type="GO" id="GO:0004674">
    <property type="term" value="F:protein serine/threonine kinase activity"/>
    <property type="evidence" value="ECO:0007669"/>
    <property type="project" value="UniProtKB-KW"/>
</dbReference>
<sequence>MAIVTITAQQTFPQVPGYTLTEQLYSGSRTAVYRALQLQAPQQPVVIKVLQQAYPSFSDLVGFRNQYMLTQNLTLPGVVRTLSLEPWQNSYALVMEDFGGVSLQKYAQMCAEKYAEKDLSSKALPLSDCLAIALQIAGTLQGLYRERIVHKDIKPANILIDPDSKQIKLIDFSIASLLPKETQTLQNPNGLEGSLSYLAPEQTGRMNRGIDYRADFYSLGVTLYELLTGELPFTATDPLELVHCHIAKAPVPVDQVDSAIPSMVSAIVLKLMAKNAEDRYQSAVSLKKDLLRCLSQWQENGQIEPFALGANDISDRFFILEKLYGREAEIKSLLAAFERTAQGHSEIMLVAGFSGIGKTAVINEIHKPITRQQGYFIRGKFDQFNRDRPLSAFVQALRDLMGQILSESDGAIAHWRSRILAVVRESAQLLIDVIPELENIIGSQPDAAALSGPSAENRFNRLFQNFIGLFTSIDHPLVIFLDDLQWADTASLQLIKLLMAEQHHLLLLGAYRDNEVSSTHAFIEMVEALKQSAVALSTLTLAPLTRQDTSHLIADTLHCSALRAQPLTDLLRRKTQGNPFFTVQFLKTLYAEGYITFNPDQSHWECDIAQVSALAISDDVVALMVQQLEKLSRETQRVLQLAACIGNRFDLATLTIVCDQGQPKIAKALWQALEAGLIFPTSQTYKLFQSEAELHAETVESLPSESSANSTYRFLHDRVQQAAYSLIPDSDKQVTHLKVGRLLLQNTSPQEREKNLFEIVSQLNMGIPHLSDIAERKELSQLNLEAAQKARSSAAYSASASFLKISIQLLAIADTFADTFAEVAGSSAWETDYAAMLRRYNLLAEASYLSGDFDSASQHIDVIFGCTHTVIDRIDAYETRIQIAVAQTQFQRALDTGLEALALLQIRLNDAPPPALDIERLYHLPSIAYPQAIAALSILSKLWAPAFVTSPELLPKVILTMLNLSVTHGSSATGAFAYALYGMLLCGTVEDIEMGYRFGQLALHTLAQYEDAELRCKVNQLFHAFIRNWKEPAHHGVECLADNVQTGLETGDIEFACYSAINYCDNLCIIGVPLATVYKKQTYYIELTKSVRQEFQHDCALIWGQFVENLMGDAKKPTELVGQRFDEHTQVARLKSAGSFSVLFFLYIAKAILNYVFEDYEGTLAATDSATQYEAAGCGLLPITQLPMYRSLALLALYSDANDEQQLSALAEVSTYQQRLSIWATHAPENFQHKLDLVAAEVARVQGQRVEALDLYERAIAGAKQNNYLHEEAIANELAAKFYLDWGKEKIASVYLQDAYYCYVRWDAKAKTNDLEKRYPRLLQPIFQENSTRRSAMSALTSIANLNKSHHSSTQTLVHTSIHSTIHPSCTHTTSSNVALDFAAVIKTAQSISGTLELDKLMCQIAQIILQNSGGDRCALVLPNQDGVWSVEAAAAIDASDSASDDASELSCTTTSEPLEGNLNVPTKLLNYVKNTQSMVVIDNLKTDLPVLGRYLLHHRPRSVLCLPILNQGHLIGLLYLQNQATSHVFTEDRIFTLYFLCTQAAISLENARLYQAAQAYAQRLEQSQIQTIQSEKMASLGNLVAGVAHEINNPIGFLNGSIKNASTYLQDLLEHLELYQKCYPNAVEAIQENEQEIDLSFLSEDFPKLIQSMKGATNRIKNISTSLRTFSRADTEYKVSASLNEGLDSTLLILKYRIKANEQRPAIEVVTAYGDLPMVECFPGQLNQVFMNLLANAIDVFDEAAQQSSFEALKKQPPQTITVSTVGLTDSLAERNMVEIRIADNGKGMPDEVKEKIFDHLFTTKAVGKGTGLGLAIARQIVTEAHSGLLTVTSELGKGTEFCIRLPISGSTAHG</sequence>
<dbReference type="SMART" id="SM00065">
    <property type="entry name" value="GAF"/>
    <property type="match status" value="1"/>
</dbReference>
<dbReference type="SUPFAM" id="SSF55781">
    <property type="entry name" value="GAF domain-like"/>
    <property type="match status" value="1"/>
</dbReference>
<dbReference type="Pfam" id="PF02518">
    <property type="entry name" value="HATPase_c"/>
    <property type="match status" value="1"/>
</dbReference>
<dbReference type="Pfam" id="PF01590">
    <property type="entry name" value="GAF"/>
    <property type="match status" value="1"/>
</dbReference>
<keyword evidence="8" id="KW-0723">Serine/threonine-protein kinase</keyword>
<dbReference type="InterPro" id="IPR005467">
    <property type="entry name" value="His_kinase_dom"/>
</dbReference>
<keyword evidence="4 8" id="KW-0418">Kinase</keyword>
<evidence type="ECO:0000259" key="7">
    <source>
        <dbReference type="PROSITE" id="PS50109"/>
    </source>
</evidence>
<evidence type="ECO:0000256" key="3">
    <source>
        <dbReference type="ARBA" id="ARBA00022553"/>
    </source>
</evidence>
<dbReference type="InterPro" id="IPR027417">
    <property type="entry name" value="P-loop_NTPase"/>
</dbReference>
<dbReference type="PROSITE" id="PS50109">
    <property type="entry name" value="HIS_KIN"/>
    <property type="match status" value="1"/>
</dbReference>
<dbReference type="CDD" id="cd00082">
    <property type="entry name" value="HisKA"/>
    <property type="match status" value="1"/>
</dbReference>
<dbReference type="EC" id="2.7.13.3" evidence="2"/>
<dbReference type="SMART" id="SM00220">
    <property type="entry name" value="S_TKc"/>
    <property type="match status" value="1"/>
</dbReference>
<dbReference type="Pfam" id="PF00069">
    <property type="entry name" value="Pkinase"/>
    <property type="match status" value="1"/>
</dbReference>
<dbReference type="InterPro" id="IPR003661">
    <property type="entry name" value="HisK_dim/P_dom"/>
</dbReference>
<evidence type="ECO:0000256" key="1">
    <source>
        <dbReference type="ARBA" id="ARBA00000085"/>
    </source>
</evidence>
<dbReference type="SUPFAM" id="SSF56112">
    <property type="entry name" value="Protein kinase-like (PK-like)"/>
    <property type="match status" value="1"/>
</dbReference>
<accession>A0A2W4ZJJ5</accession>
<evidence type="ECO:0000313" key="9">
    <source>
        <dbReference type="Proteomes" id="UP000249794"/>
    </source>
</evidence>
<dbReference type="Gene3D" id="1.10.287.130">
    <property type="match status" value="1"/>
</dbReference>
<dbReference type="PROSITE" id="PS00108">
    <property type="entry name" value="PROTEIN_KINASE_ST"/>
    <property type="match status" value="1"/>
</dbReference>
<reference evidence="8 9" key="2">
    <citation type="submission" date="2018-06" db="EMBL/GenBank/DDBJ databases">
        <title>Metagenomic assembly of (sub)arctic Cyanobacteria and their associated microbiome from non-axenic cultures.</title>
        <authorList>
            <person name="Baurain D."/>
        </authorList>
    </citation>
    <scope>NUCLEOTIDE SEQUENCE [LARGE SCALE GENOMIC DNA]</scope>
    <source>
        <strain evidence="8">ULC027bin1</strain>
    </source>
</reference>
<dbReference type="Gene3D" id="3.30.450.40">
    <property type="match status" value="1"/>
</dbReference>
<dbReference type="InterPro" id="IPR003018">
    <property type="entry name" value="GAF"/>
</dbReference>
<dbReference type="InterPro" id="IPR036097">
    <property type="entry name" value="HisK_dim/P_sf"/>
</dbReference>
<dbReference type="PRINTS" id="PR00344">
    <property type="entry name" value="BCTRLSENSOR"/>
</dbReference>
<keyword evidence="3" id="KW-0597">Phosphoprotein</keyword>
<dbReference type="CDD" id="cd14014">
    <property type="entry name" value="STKc_PknB_like"/>
    <property type="match status" value="1"/>
</dbReference>
<dbReference type="GO" id="GO:0000155">
    <property type="term" value="F:phosphorelay sensor kinase activity"/>
    <property type="evidence" value="ECO:0007669"/>
    <property type="project" value="InterPro"/>
</dbReference>
<evidence type="ECO:0000256" key="2">
    <source>
        <dbReference type="ARBA" id="ARBA00012438"/>
    </source>
</evidence>
<dbReference type="InterPro" id="IPR000719">
    <property type="entry name" value="Prot_kinase_dom"/>
</dbReference>
<comment type="catalytic activity">
    <reaction evidence="1">
        <text>ATP + protein L-histidine = ADP + protein N-phospho-L-histidine.</text>
        <dbReference type="EC" id="2.7.13.3"/>
    </reaction>
</comment>
<feature type="domain" description="Histidine kinase" evidence="7">
    <location>
        <begin position="1587"/>
        <end position="1851"/>
    </location>
</feature>
<keyword evidence="5" id="KW-0902">Two-component regulatory system</keyword>
<dbReference type="Gene3D" id="3.40.50.300">
    <property type="entry name" value="P-loop containing nucleotide triphosphate hydrolases"/>
    <property type="match status" value="1"/>
</dbReference>
<dbReference type="InterPro" id="IPR029016">
    <property type="entry name" value="GAF-like_dom_sf"/>
</dbReference>
<dbReference type="InterPro" id="IPR036890">
    <property type="entry name" value="HATPase_C_sf"/>
</dbReference>
<dbReference type="InterPro" id="IPR011009">
    <property type="entry name" value="Kinase-like_dom_sf"/>
</dbReference>
<dbReference type="PROSITE" id="PS50011">
    <property type="entry name" value="PROTEIN_KINASE_DOM"/>
    <property type="match status" value="1"/>
</dbReference>
<dbReference type="InterPro" id="IPR003594">
    <property type="entry name" value="HATPase_dom"/>
</dbReference>
<dbReference type="InterPro" id="IPR053159">
    <property type="entry name" value="Hybrid_Histidine_Kinase"/>
</dbReference>
<gene>
    <name evidence="8" type="ORF">DCF15_04355</name>
</gene>
<evidence type="ECO:0000259" key="6">
    <source>
        <dbReference type="PROSITE" id="PS50011"/>
    </source>
</evidence>
<dbReference type="SUPFAM" id="SSF52540">
    <property type="entry name" value="P-loop containing nucleoside triphosphate hydrolases"/>
    <property type="match status" value="1"/>
</dbReference>
<dbReference type="SMART" id="SM00387">
    <property type="entry name" value="HATPase_c"/>
    <property type="match status" value="1"/>
</dbReference>
<dbReference type="PANTHER" id="PTHR43642">
    <property type="entry name" value="HYBRID SIGNAL TRANSDUCTION HISTIDINE KINASE G"/>
    <property type="match status" value="1"/>
</dbReference>
<dbReference type="Gene3D" id="3.30.565.10">
    <property type="entry name" value="Histidine kinase-like ATPase, C-terminal domain"/>
    <property type="match status" value="1"/>
</dbReference>
<dbReference type="GO" id="GO:0005524">
    <property type="term" value="F:ATP binding"/>
    <property type="evidence" value="ECO:0007669"/>
    <property type="project" value="InterPro"/>
</dbReference>
<dbReference type="PANTHER" id="PTHR43642:SF1">
    <property type="entry name" value="HYBRID SIGNAL TRANSDUCTION HISTIDINE KINASE G"/>
    <property type="match status" value="1"/>
</dbReference>
<evidence type="ECO:0000313" key="8">
    <source>
        <dbReference type="EMBL" id="PZO58721.1"/>
    </source>
</evidence>
<dbReference type="InterPro" id="IPR008271">
    <property type="entry name" value="Ser/Thr_kinase_AS"/>
</dbReference>
<dbReference type="SUPFAM" id="SSF55874">
    <property type="entry name" value="ATPase domain of HSP90 chaperone/DNA topoisomerase II/histidine kinase"/>
    <property type="match status" value="1"/>
</dbReference>
<organism evidence="8 9">
    <name type="scientific">Phormidesmis priestleyi</name>
    <dbReference type="NCBI Taxonomy" id="268141"/>
    <lineage>
        <taxon>Bacteria</taxon>
        <taxon>Bacillati</taxon>
        <taxon>Cyanobacteriota</taxon>
        <taxon>Cyanophyceae</taxon>
        <taxon>Leptolyngbyales</taxon>
        <taxon>Leptolyngbyaceae</taxon>
        <taxon>Phormidesmis</taxon>
    </lineage>
</organism>
<proteinExistence type="predicted"/>
<dbReference type="Pfam" id="PF13191">
    <property type="entry name" value="AAA_16"/>
    <property type="match status" value="1"/>
</dbReference>
<dbReference type="SUPFAM" id="SSF47384">
    <property type="entry name" value="Homodimeric domain of signal transducing histidine kinase"/>
    <property type="match status" value="1"/>
</dbReference>
<keyword evidence="4 8" id="KW-0808">Transferase</keyword>
<dbReference type="Gene3D" id="1.10.510.10">
    <property type="entry name" value="Transferase(Phosphotransferase) domain 1"/>
    <property type="match status" value="1"/>
</dbReference>
<evidence type="ECO:0000256" key="5">
    <source>
        <dbReference type="ARBA" id="ARBA00023012"/>
    </source>
</evidence>
<comment type="caution">
    <text evidence="8">The sequence shown here is derived from an EMBL/GenBank/DDBJ whole genome shotgun (WGS) entry which is preliminary data.</text>
</comment>
<name>A0A2W4ZJJ5_9CYAN</name>
<dbReference type="Proteomes" id="UP000249794">
    <property type="component" value="Unassembled WGS sequence"/>
</dbReference>
<reference evidence="9" key="1">
    <citation type="submission" date="2018-04" db="EMBL/GenBank/DDBJ databases">
        <authorList>
            <person name="Cornet L."/>
        </authorList>
    </citation>
    <scope>NUCLEOTIDE SEQUENCE [LARGE SCALE GENOMIC DNA]</scope>
</reference>
<dbReference type="InterPro" id="IPR004358">
    <property type="entry name" value="Sig_transdc_His_kin-like_C"/>
</dbReference>